<proteinExistence type="predicted"/>
<dbReference type="EMBL" id="FQ790278">
    <property type="protein sequence ID" value="CCD45479.1"/>
    <property type="molecule type" value="Genomic_DNA"/>
</dbReference>
<evidence type="ECO:0000313" key="3">
    <source>
        <dbReference type="Proteomes" id="UP000008177"/>
    </source>
</evidence>
<dbReference type="InParanoid" id="G2XYE2"/>
<dbReference type="AlphaFoldDB" id="G2XYE2"/>
<dbReference type="HOGENOM" id="CLU_3359545_0_0_1"/>
<evidence type="ECO:0000313" key="2">
    <source>
        <dbReference type="EMBL" id="CCD45479.1"/>
    </source>
</evidence>
<reference evidence="3" key="1">
    <citation type="journal article" date="2011" name="PLoS Genet.">
        <title>Genomic analysis of the necrotrophic fungal pathogens Sclerotinia sclerotiorum and Botrytis cinerea.</title>
        <authorList>
            <person name="Amselem J."/>
            <person name="Cuomo C.A."/>
            <person name="van Kan J.A."/>
            <person name="Viaud M."/>
            <person name="Benito E.P."/>
            <person name="Couloux A."/>
            <person name="Coutinho P.M."/>
            <person name="de Vries R.P."/>
            <person name="Dyer P.S."/>
            <person name="Fillinger S."/>
            <person name="Fournier E."/>
            <person name="Gout L."/>
            <person name="Hahn M."/>
            <person name="Kohn L."/>
            <person name="Lapalu N."/>
            <person name="Plummer K.M."/>
            <person name="Pradier J.M."/>
            <person name="Quevillon E."/>
            <person name="Sharon A."/>
            <person name="Simon A."/>
            <person name="ten Have A."/>
            <person name="Tudzynski B."/>
            <person name="Tudzynski P."/>
            <person name="Wincker P."/>
            <person name="Andrew M."/>
            <person name="Anthouard V."/>
            <person name="Beever R.E."/>
            <person name="Beffa R."/>
            <person name="Benoit I."/>
            <person name="Bouzid O."/>
            <person name="Brault B."/>
            <person name="Chen Z."/>
            <person name="Choquer M."/>
            <person name="Collemare J."/>
            <person name="Cotton P."/>
            <person name="Danchin E.G."/>
            <person name="Da Silva C."/>
            <person name="Gautier A."/>
            <person name="Giraud C."/>
            <person name="Giraud T."/>
            <person name="Gonzalez C."/>
            <person name="Grossetete S."/>
            <person name="Guldener U."/>
            <person name="Henrissat B."/>
            <person name="Howlett B.J."/>
            <person name="Kodira C."/>
            <person name="Kretschmer M."/>
            <person name="Lappartient A."/>
            <person name="Leroch M."/>
            <person name="Levis C."/>
            <person name="Mauceli E."/>
            <person name="Neuveglise C."/>
            <person name="Oeser B."/>
            <person name="Pearson M."/>
            <person name="Poulain J."/>
            <person name="Poussereau N."/>
            <person name="Quesneville H."/>
            <person name="Rascle C."/>
            <person name="Schumacher J."/>
            <person name="Segurens B."/>
            <person name="Sexton A."/>
            <person name="Silva E."/>
            <person name="Sirven C."/>
            <person name="Soanes D.M."/>
            <person name="Talbot N.J."/>
            <person name="Templeton M."/>
            <person name="Yandava C."/>
            <person name="Yarden O."/>
            <person name="Zeng Q."/>
            <person name="Rollins J.A."/>
            <person name="Lebrun M.H."/>
            <person name="Dickman M."/>
        </authorList>
    </citation>
    <scope>NUCLEOTIDE SEQUENCE [LARGE SCALE GENOMIC DNA]</scope>
    <source>
        <strain evidence="3">T4</strain>
    </source>
</reference>
<keyword evidence="1" id="KW-1133">Transmembrane helix</keyword>
<evidence type="ECO:0000256" key="1">
    <source>
        <dbReference type="SAM" id="Phobius"/>
    </source>
</evidence>
<accession>G2XYE2</accession>
<keyword evidence="1" id="KW-0472">Membrane</keyword>
<sequence>MARTALMHVARIEFCSLAQGWITLILGCVNALIYKD</sequence>
<gene>
    <name evidence="2" type="ORF">BofuT4_uP044970.1</name>
</gene>
<name>G2XYE2_BOTF4</name>
<organism evidence="2 3">
    <name type="scientific">Botryotinia fuckeliana (strain T4)</name>
    <name type="common">Noble rot fungus</name>
    <name type="synonym">Botrytis cinerea</name>
    <dbReference type="NCBI Taxonomy" id="999810"/>
    <lineage>
        <taxon>Eukaryota</taxon>
        <taxon>Fungi</taxon>
        <taxon>Dikarya</taxon>
        <taxon>Ascomycota</taxon>
        <taxon>Pezizomycotina</taxon>
        <taxon>Leotiomycetes</taxon>
        <taxon>Helotiales</taxon>
        <taxon>Sclerotiniaceae</taxon>
        <taxon>Botrytis</taxon>
    </lineage>
</organism>
<feature type="transmembrane region" description="Helical" evidence="1">
    <location>
        <begin position="12"/>
        <end position="34"/>
    </location>
</feature>
<protein>
    <submittedName>
        <fullName evidence="2">Uncharacterized protein</fullName>
    </submittedName>
</protein>
<keyword evidence="1" id="KW-0812">Transmembrane</keyword>
<dbReference type="PROSITE" id="PS51257">
    <property type="entry name" value="PROKAR_LIPOPROTEIN"/>
    <property type="match status" value="1"/>
</dbReference>
<dbReference type="Proteomes" id="UP000008177">
    <property type="component" value="Unplaced contigs"/>
</dbReference>